<dbReference type="EMBL" id="LAZR01041091">
    <property type="protein sequence ID" value="KKL12871.1"/>
    <property type="molecule type" value="Genomic_DNA"/>
</dbReference>
<name>A0A0F9D4Y7_9ZZZZ</name>
<accession>A0A0F9D4Y7</accession>
<evidence type="ECO:0000313" key="1">
    <source>
        <dbReference type="EMBL" id="KKL12871.1"/>
    </source>
</evidence>
<comment type="caution">
    <text evidence="1">The sequence shown here is derived from an EMBL/GenBank/DDBJ whole genome shotgun (WGS) entry which is preliminary data.</text>
</comment>
<dbReference type="AlphaFoldDB" id="A0A0F9D4Y7"/>
<proteinExistence type="predicted"/>
<protein>
    <submittedName>
        <fullName evidence="1">Uncharacterized protein</fullName>
    </submittedName>
</protein>
<sequence>LLILLKKEFICKVVGFYQLIWHHQGFHQQILGIKMTNPSYEGKKASDLPDTATLSAIVYGKKGCGKTSFAASGGDRTVMIYPGAGISGAKTLRSPWFKKEIRTDPFVVELHEDLNEKRMPKKATLFDQITRAIDWWLKNRIDDWDTMVIDDVANTRKAAMFKGFEINQIAGLSTALSKTETHGVPMPGIQDFGQEMNVMQWFVESYIEILEEAKKNFLVLAHERYTFSKPKDSKGNVIIGDKDIIDGIRPAFVGRTMPDDITTNFDEVWHLTKIGSSDSAIVKLDAYGDSQILANTRHAGVLKAFEKDPNFKDIMERIKKAQGK</sequence>
<feature type="non-terminal residue" evidence="1">
    <location>
        <position position="1"/>
    </location>
</feature>
<gene>
    <name evidence="1" type="ORF">LCGC14_2531420</name>
</gene>
<organism evidence="1">
    <name type="scientific">marine sediment metagenome</name>
    <dbReference type="NCBI Taxonomy" id="412755"/>
    <lineage>
        <taxon>unclassified sequences</taxon>
        <taxon>metagenomes</taxon>
        <taxon>ecological metagenomes</taxon>
    </lineage>
</organism>
<reference evidence="1" key="1">
    <citation type="journal article" date="2015" name="Nature">
        <title>Complex archaea that bridge the gap between prokaryotes and eukaryotes.</title>
        <authorList>
            <person name="Spang A."/>
            <person name="Saw J.H."/>
            <person name="Jorgensen S.L."/>
            <person name="Zaremba-Niedzwiedzka K."/>
            <person name="Martijn J."/>
            <person name="Lind A.E."/>
            <person name="van Eijk R."/>
            <person name="Schleper C."/>
            <person name="Guy L."/>
            <person name="Ettema T.J."/>
        </authorList>
    </citation>
    <scope>NUCLEOTIDE SEQUENCE</scope>
</reference>